<gene>
    <name evidence="1" type="ORF">IHE45_08G070800</name>
</gene>
<proteinExistence type="predicted"/>
<sequence>MSLLSISLCTLVCHSLSFSMECGLPLLNCLWQQTLQSFCLPDASSSSKWVYAVFWRILPRNFPPPRWDYDGREALKQSNASKRNWILVWEDGFCDFYEASFAPEIFFKMSHEVYTLGEGVVGKVAAENSHKWMHSGSIHPETNGSHFSSWDSSTYPQPKVWQCQFNSGIQTIAVIAVKEGAIQLGSLDKVPQDLILVMNIQRKFNYLQSIPGIFPMQRPYQAFSENYIHRFKQSLQITEKEDEENNAAFGVHGSNYLFCDVKTEMLEVSENKLKI</sequence>
<evidence type="ECO:0000313" key="2">
    <source>
        <dbReference type="Proteomes" id="UP000827976"/>
    </source>
</evidence>
<name>A0ACB7VK27_DIOAL</name>
<keyword evidence="2" id="KW-1185">Reference proteome</keyword>
<reference evidence="2" key="1">
    <citation type="journal article" date="2022" name="Nat. Commun.">
        <title>Chromosome evolution and the genetic basis of agronomically important traits in greater yam.</title>
        <authorList>
            <person name="Bredeson J.V."/>
            <person name="Lyons J.B."/>
            <person name="Oniyinde I.O."/>
            <person name="Okereke N.R."/>
            <person name="Kolade O."/>
            <person name="Nnabue I."/>
            <person name="Nwadili C.O."/>
            <person name="Hribova E."/>
            <person name="Parker M."/>
            <person name="Nwogha J."/>
            <person name="Shu S."/>
            <person name="Carlson J."/>
            <person name="Kariba R."/>
            <person name="Muthemba S."/>
            <person name="Knop K."/>
            <person name="Barton G.J."/>
            <person name="Sherwood A.V."/>
            <person name="Lopez-Montes A."/>
            <person name="Asiedu R."/>
            <person name="Jamnadass R."/>
            <person name="Muchugi A."/>
            <person name="Goodstein D."/>
            <person name="Egesi C.N."/>
            <person name="Featherston J."/>
            <person name="Asfaw A."/>
            <person name="Simpson G.G."/>
            <person name="Dolezel J."/>
            <person name="Hendre P.S."/>
            <person name="Van Deynze A."/>
            <person name="Kumar P.L."/>
            <person name="Obidiegwu J.E."/>
            <person name="Bhattacharjee R."/>
            <person name="Rokhsar D.S."/>
        </authorList>
    </citation>
    <scope>NUCLEOTIDE SEQUENCE [LARGE SCALE GENOMIC DNA]</scope>
    <source>
        <strain evidence="2">cv. TDa95/00328</strain>
    </source>
</reference>
<comment type="caution">
    <text evidence="1">The sequence shown here is derived from an EMBL/GenBank/DDBJ whole genome shotgun (WGS) entry which is preliminary data.</text>
</comment>
<dbReference type="EMBL" id="CM037018">
    <property type="protein sequence ID" value="KAH7674405.1"/>
    <property type="molecule type" value="Genomic_DNA"/>
</dbReference>
<accession>A0ACB7VK27</accession>
<protein>
    <submittedName>
        <fullName evidence="1">Transcription factor MYC/MYB N-terminal protein</fullName>
    </submittedName>
</protein>
<dbReference type="Proteomes" id="UP000827976">
    <property type="component" value="Chromosome 8"/>
</dbReference>
<organism evidence="1 2">
    <name type="scientific">Dioscorea alata</name>
    <name type="common">Purple yam</name>
    <dbReference type="NCBI Taxonomy" id="55571"/>
    <lineage>
        <taxon>Eukaryota</taxon>
        <taxon>Viridiplantae</taxon>
        <taxon>Streptophyta</taxon>
        <taxon>Embryophyta</taxon>
        <taxon>Tracheophyta</taxon>
        <taxon>Spermatophyta</taxon>
        <taxon>Magnoliopsida</taxon>
        <taxon>Liliopsida</taxon>
        <taxon>Dioscoreales</taxon>
        <taxon>Dioscoreaceae</taxon>
        <taxon>Dioscorea</taxon>
    </lineage>
</organism>
<evidence type="ECO:0000313" key="1">
    <source>
        <dbReference type="EMBL" id="KAH7674405.1"/>
    </source>
</evidence>